<gene>
    <name evidence="5" type="ORF">NG792_25950</name>
</gene>
<dbReference type="InterPro" id="IPR008909">
    <property type="entry name" value="DALR_anticod-bd"/>
</dbReference>
<dbReference type="Pfam" id="PF05746">
    <property type="entry name" value="DALR_1"/>
    <property type="match status" value="1"/>
</dbReference>
<keyword evidence="2" id="KW-0547">Nucleotide-binding</keyword>
<feature type="domain" description="DALR anticodon binding" evidence="4">
    <location>
        <begin position="178"/>
        <end position="313"/>
    </location>
</feature>
<name>A0ABT2NEQ0_9CYAN</name>
<dbReference type="Proteomes" id="UP001525961">
    <property type="component" value="Unassembled WGS sequence"/>
</dbReference>
<dbReference type="InterPro" id="IPR005148">
    <property type="entry name" value="Arg-tRNA-synth_N"/>
</dbReference>
<evidence type="ECO:0000256" key="1">
    <source>
        <dbReference type="ARBA" id="ARBA00022598"/>
    </source>
</evidence>
<evidence type="ECO:0000256" key="2">
    <source>
        <dbReference type="ARBA" id="ARBA00022741"/>
    </source>
</evidence>
<dbReference type="SMART" id="SM00836">
    <property type="entry name" value="DALR_1"/>
    <property type="match status" value="1"/>
</dbReference>
<evidence type="ECO:0000313" key="5">
    <source>
        <dbReference type="EMBL" id="MCT7981177.1"/>
    </source>
</evidence>
<dbReference type="Pfam" id="PF03485">
    <property type="entry name" value="Arg_tRNA_synt_N"/>
    <property type="match status" value="1"/>
</dbReference>
<dbReference type="Gene3D" id="1.10.730.10">
    <property type="entry name" value="Isoleucyl-tRNA Synthetase, Domain 1"/>
    <property type="match status" value="1"/>
</dbReference>
<dbReference type="InterPro" id="IPR009080">
    <property type="entry name" value="tRNAsynth_Ia_anticodon-bd"/>
</dbReference>
<dbReference type="SUPFAM" id="SSF47323">
    <property type="entry name" value="Anticodon-binding domain of a subclass of class I aminoacyl-tRNA synthetases"/>
    <property type="match status" value="1"/>
</dbReference>
<protein>
    <submittedName>
        <fullName evidence="5">DALR anticodon-binding domain-containing protein</fullName>
    </submittedName>
</protein>
<keyword evidence="6" id="KW-1185">Reference proteome</keyword>
<sequence>MGWLGLSNCAGDPTGLAQPTLSPAHLIMVEPLAIAPQLLAQLQQAITSRLASGDRSGASVPPPVPPSIPLYRAKDTQSIVYISPVALQLAKQGSMPPMEIAQAIAEGFPDSRPPNLAFPIRSHHWSLSVIPPGKLYLELTDPGIAIWLQQAIAWDLQPDATPDPGPLRPAESLDLFPIQYAHARCCALLRLAQREGLITLETPAHPGIASVTAPNLIPWLESPTHLKTHHPAERALISRAIATLDAFSSPVSSSQITSRFAVATLLSQDFLTFYAQCQILGSVPSQDPDLAQARLGLISLTQKLLKRLLEKELSSFAPLEL</sequence>
<dbReference type="RefSeq" id="WP_261237376.1">
    <property type="nucleotide sequence ID" value="NZ_JAMXFA010000055.1"/>
</dbReference>
<comment type="caution">
    <text evidence="5">The sequence shown here is derived from an EMBL/GenBank/DDBJ whole genome shotgun (WGS) entry which is preliminary data.</text>
</comment>
<dbReference type="EMBL" id="JAMXFA010000055">
    <property type="protein sequence ID" value="MCT7981177.1"/>
    <property type="molecule type" value="Genomic_DNA"/>
</dbReference>
<organism evidence="5 6">
    <name type="scientific">Laspinema olomoucense D3b</name>
    <dbReference type="NCBI Taxonomy" id="2953688"/>
    <lineage>
        <taxon>Bacteria</taxon>
        <taxon>Bacillati</taxon>
        <taxon>Cyanobacteriota</taxon>
        <taxon>Cyanophyceae</taxon>
        <taxon>Oscillatoriophycideae</taxon>
        <taxon>Oscillatoriales</taxon>
        <taxon>Laspinemataceae</taxon>
        <taxon>Laspinema</taxon>
        <taxon>Laspinema olomoucense</taxon>
    </lineage>
</organism>
<proteinExistence type="predicted"/>
<reference evidence="5 6" key="1">
    <citation type="journal article" date="2022" name="Front. Microbiol.">
        <title>High genomic differentiation and limited gene flow indicate recent cryptic speciation within the genus Laspinema (cyanobacteria).</title>
        <authorList>
            <person name="Stanojkovic A."/>
            <person name="Skoupy S."/>
            <person name="Skaloud P."/>
            <person name="Dvorak P."/>
        </authorList>
    </citation>
    <scope>NUCLEOTIDE SEQUENCE [LARGE SCALE GENOMIC DNA]</scope>
    <source>
        <strain evidence="5 6">D3b</strain>
    </source>
</reference>
<keyword evidence="1" id="KW-0436">Ligase</keyword>
<evidence type="ECO:0000259" key="4">
    <source>
        <dbReference type="SMART" id="SM00836"/>
    </source>
</evidence>
<evidence type="ECO:0000313" key="6">
    <source>
        <dbReference type="Proteomes" id="UP001525961"/>
    </source>
</evidence>
<keyword evidence="3" id="KW-0067">ATP-binding</keyword>
<evidence type="ECO:0000256" key="3">
    <source>
        <dbReference type="ARBA" id="ARBA00022840"/>
    </source>
</evidence>
<accession>A0ABT2NEQ0</accession>